<evidence type="ECO:0000256" key="9">
    <source>
        <dbReference type="ARBA" id="ARBA00023136"/>
    </source>
</evidence>
<feature type="transmembrane region" description="Helical" evidence="11">
    <location>
        <begin position="146"/>
        <end position="171"/>
    </location>
</feature>
<dbReference type="SUPFAM" id="SSF50156">
    <property type="entry name" value="PDZ domain-like"/>
    <property type="match status" value="1"/>
</dbReference>
<dbReference type="InterPro" id="IPR013083">
    <property type="entry name" value="Znf_RING/FYVE/PHD"/>
</dbReference>
<dbReference type="SUPFAM" id="SSF57850">
    <property type="entry name" value="RING/U-box"/>
    <property type="match status" value="1"/>
</dbReference>
<dbReference type="Gene3D" id="3.30.40.10">
    <property type="entry name" value="Zinc/RING finger domain, C3HC4 (zinc finger)"/>
    <property type="match status" value="1"/>
</dbReference>
<dbReference type="EMBL" id="HBKN01038134">
    <property type="protein sequence ID" value="CAE2325405.1"/>
    <property type="molecule type" value="Transcribed_RNA"/>
</dbReference>
<comment type="subcellular location">
    <subcellularLocation>
        <location evidence="1">Membrane</location>
        <topology evidence="1">Multi-pass membrane protein</topology>
    </subcellularLocation>
</comment>
<dbReference type="PANTHER" id="PTHR46065">
    <property type="entry name" value="E3 UBIQUITIN-PROTEIN LIGASE MARCH 2/3 FAMILY MEMBER"/>
    <property type="match status" value="1"/>
</dbReference>
<evidence type="ECO:0000259" key="13">
    <source>
        <dbReference type="PROSITE" id="PS51292"/>
    </source>
</evidence>
<feature type="transmembrane region" description="Helical" evidence="11">
    <location>
        <begin position="818"/>
        <end position="838"/>
    </location>
</feature>
<accession>A0A7S4P6I9</accession>
<keyword evidence="5" id="KW-0863">Zinc-finger</keyword>
<dbReference type="PANTHER" id="PTHR46065:SF3">
    <property type="entry name" value="FI20425P1"/>
    <property type="match status" value="1"/>
</dbReference>
<evidence type="ECO:0000256" key="10">
    <source>
        <dbReference type="SAM" id="MobiDB-lite"/>
    </source>
</evidence>
<dbReference type="CDD" id="cd16495">
    <property type="entry name" value="RING_CH-C4HC3_MARCH"/>
    <property type="match status" value="1"/>
</dbReference>
<feature type="compositionally biased region" description="Pro residues" evidence="10">
    <location>
        <begin position="448"/>
        <end position="457"/>
    </location>
</feature>
<evidence type="ECO:0000256" key="3">
    <source>
        <dbReference type="ARBA" id="ARBA00022692"/>
    </source>
</evidence>
<feature type="transmembrane region" description="Helical" evidence="11">
    <location>
        <begin position="1092"/>
        <end position="1113"/>
    </location>
</feature>
<name>A0A7S4P6I9_GUITH</name>
<dbReference type="GO" id="GO:0016740">
    <property type="term" value="F:transferase activity"/>
    <property type="evidence" value="ECO:0007669"/>
    <property type="project" value="UniProtKB-KW"/>
</dbReference>
<evidence type="ECO:0008006" key="15">
    <source>
        <dbReference type="Google" id="ProtNLM"/>
    </source>
</evidence>
<feature type="transmembrane region" description="Helical" evidence="11">
    <location>
        <begin position="1186"/>
        <end position="1208"/>
    </location>
</feature>
<dbReference type="AlphaFoldDB" id="A0A7S4P6I9"/>
<dbReference type="SUPFAM" id="SSF48371">
    <property type="entry name" value="ARM repeat"/>
    <property type="match status" value="1"/>
</dbReference>
<evidence type="ECO:0000256" key="6">
    <source>
        <dbReference type="ARBA" id="ARBA00022786"/>
    </source>
</evidence>
<feature type="domain" description="PDZ" evidence="12">
    <location>
        <begin position="847"/>
        <end position="921"/>
    </location>
</feature>
<feature type="domain" description="RING-CH-type" evidence="13">
    <location>
        <begin position="1012"/>
        <end position="1080"/>
    </location>
</feature>
<evidence type="ECO:0000256" key="1">
    <source>
        <dbReference type="ARBA" id="ARBA00004141"/>
    </source>
</evidence>
<keyword evidence="7" id="KW-0862">Zinc</keyword>
<dbReference type="InterPro" id="IPR001478">
    <property type="entry name" value="PDZ"/>
</dbReference>
<dbReference type="Pfam" id="PF12906">
    <property type="entry name" value="RINGv"/>
    <property type="match status" value="1"/>
</dbReference>
<dbReference type="GO" id="GO:0016020">
    <property type="term" value="C:membrane"/>
    <property type="evidence" value="ECO:0007669"/>
    <property type="project" value="UniProtKB-SubCell"/>
</dbReference>
<evidence type="ECO:0000256" key="5">
    <source>
        <dbReference type="ARBA" id="ARBA00022771"/>
    </source>
</evidence>
<evidence type="ECO:0000256" key="4">
    <source>
        <dbReference type="ARBA" id="ARBA00022723"/>
    </source>
</evidence>
<feature type="transmembrane region" description="Helical" evidence="11">
    <location>
        <begin position="749"/>
        <end position="770"/>
    </location>
</feature>
<dbReference type="InterPro" id="IPR016024">
    <property type="entry name" value="ARM-type_fold"/>
</dbReference>
<dbReference type="InterPro" id="IPR011016">
    <property type="entry name" value="Znf_RING-CH"/>
</dbReference>
<dbReference type="SMART" id="SM00744">
    <property type="entry name" value="RINGv"/>
    <property type="match status" value="1"/>
</dbReference>
<evidence type="ECO:0000313" key="14">
    <source>
        <dbReference type="EMBL" id="CAE2325405.1"/>
    </source>
</evidence>
<feature type="region of interest" description="Disordered" evidence="10">
    <location>
        <begin position="442"/>
        <end position="475"/>
    </location>
</feature>
<evidence type="ECO:0000256" key="7">
    <source>
        <dbReference type="ARBA" id="ARBA00022833"/>
    </source>
</evidence>
<reference evidence="14" key="1">
    <citation type="submission" date="2021-01" db="EMBL/GenBank/DDBJ databases">
        <authorList>
            <person name="Corre E."/>
            <person name="Pelletier E."/>
            <person name="Niang G."/>
            <person name="Scheremetjew M."/>
            <person name="Finn R."/>
            <person name="Kale V."/>
            <person name="Holt S."/>
            <person name="Cochrane G."/>
            <person name="Meng A."/>
            <person name="Brown T."/>
            <person name="Cohen L."/>
        </authorList>
    </citation>
    <scope>NUCLEOTIDE SEQUENCE</scope>
    <source>
        <strain evidence="14">CCMP 2712</strain>
    </source>
</reference>
<evidence type="ECO:0000256" key="11">
    <source>
        <dbReference type="SAM" id="Phobius"/>
    </source>
</evidence>
<gene>
    <name evidence="14" type="ORF">GTHE00462_LOCUS29894</name>
</gene>
<keyword evidence="9 11" id="KW-0472">Membrane</keyword>
<feature type="transmembrane region" description="Helical" evidence="11">
    <location>
        <begin position="209"/>
        <end position="228"/>
    </location>
</feature>
<evidence type="ECO:0000259" key="12">
    <source>
        <dbReference type="PROSITE" id="PS50106"/>
    </source>
</evidence>
<dbReference type="PROSITE" id="PS50106">
    <property type="entry name" value="PDZ"/>
    <property type="match status" value="1"/>
</dbReference>
<proteinExistence type="predicted"/>
<keyword evidence="3 11" id="KW-0812">Transmembrane</keyword>
<feature type="transmembrane region" description="Helical" evidence="11">
    <location>
        <begin position="56"/>
        <end position="81"/>
    </location>
</feature>
<dbReference type="PROSITE" id="PS51292">
    <property type="entry name" value="ZF_RING_CH"/>
    <property type="match status" value="1"/>
</dbReference>
<dbReference type="InterPro" id="IPR036034">
    <property type="entry name" value="PDZ_sf"/>
</dbReference>
<keyword evidence="6" id="KW-0833">Ubl conjugation pathway</keyword>
<sequence>MPMDMSERGEAFLFSSEKMPDEFHRVTSRAGESKEEAIQLAPIKIPLPSRVMCACWYILTYLLLSPGLVLNVILISGVLLWSSGEIYWRWVWYWQSNRFTSLFSELSSPRMELNLRYETVRQLQIVVKDITSTTLQSPLRCILESLVLNTGTWFLFQGIGSLWSLIMLWYWNDGLLDQSFVIKEFSNQAIEYNSTNAWFSSLKSLNSNFIKQCAHVLICLGVSAFLWLQVKSSLRKRYNHRLLMARMGAADIFVELLLRTEASRPLPDGEADGNPVQDVALDSNRLHPNGQNLNDVNVDASYNHLDSFSDRRENLCDSLKQASSNILALVACTSDSTNDSFFRLSSVRNLFALLSTDSCDLTAKENITIALQELLSGRNPSLVLLSIIGSLDTDVDPREQLKTLQSFVSVLPKQCSTRVRQAVSKTGLIGALLKLVQQPSEKQACYEPPNPSSPPDPSNANDTHDGGHSASQRATHKAEVLASNMLVRLATQMEWESDKTPLFDEVAGRLCSCIIDDPTGPEAERAAVLLAVLANTLGNTLAYMRLYETSAETMPLRLEQVRIDLRRMSTDLMMNRSSQSLMQTKSQHFMQLAVPALSALLVADSSETAKSAAALCIALLCLQRPNICIPRAVIESIVKMLHASDWAFANAAEALAAIGGSRSLERVLHDQGVVETLILKIRTGSNECKASAASALECLVRRRRFFRECCKRAGAVEVLHELESSGQASVREAASSALMSLNQSFLDDLLAACSSTGYFFLVVFCFFVQLGGVHAVIDLIEIFSDILHVLSKITAVRKQLHSPTAAAIVWDFIVNDPVALLLILLVCLVPIAVVVYLLRRRFRHCDSVKLPQSKQHLFMTHRSWLLGISFRQELVGGSVRYVITEAMPDGPCRHSVQVGDELLCIDGVQVQNLSLDLVLKLAYGDPKLSLAQRVAEYVWGCWGGDVPKRCGRGSRTHLRLLRKRKDGRRCSKDVWLVRGKWEGMSYSDASAKLSVGDAQEEEAAGLDEQVPVEEEDERVCRICQCTEEEAPEQGKLFSPCHCKGTMRYIHEKCLDTWRRMSFNASSHVQCDQCFYAYRVERRGLANFVRRRGVVEVVSFSLFLLGVFLTGFVVKWGKLAWELPLADGGKSTGLADMYAIDRQHFILGCTGVGVLGFSTLVILLPMRGFGFIGYHPNLFRGNPRGDSSASLVLGIVVVAGMLRALFLAYKLTQHMAASIAERSGTVILPADHSRSPGRWRGRRRGAWRG</sequence>
<dbReference type="InterPro" id="IPR011989">
    <property type="entry name" value="ARM-like"/>
</dbReference>
<keyword evidence="8 11" id="KW-1133">Transmembrane helix</keyword>
<evidence type="ECO:0000256" key="2">
    <source>
        <dbReference type="ARBA" id="ARBA00022679"/>
    </source>
</evidence>
<evidence type="ECO:0000256" key="8">
    <source>
        <dbReference type="ARBA" id="ARBA00022989"/>
    </source>
</evidence>
<keyword evidence="4" id="KW-0479">Metal-binding</keyword>
<feature type="transmembrane region" description="Helical" evidence="11">
    <location>
        <begin position="1144"/>
        <end position="1165"/>
    </location>
</feature>
<dbReference type="Gene3D" id="1.25.10.10">
    <property type="entry name" value="Leucine-rich Repeat Variant"/>
    <property type="match status" value="1"/>
</dbReference>
<protein>
    <recommendedName>
        <fullName evidence="15">RING-CH-type domain-containing protein</fullName>
    </recommendedName>
</protein>
<keyword evidence="2" id="KW-0808">Transferase</keyword>
<dbReference type="GO" id="GO:0008270">
    <property type="term" value="F:zinc ion binding"/>
    <property type="evidence" value="ECO:0007669"/>
    <property type="project" value="UniProtKB-KW"/>
</dbReference>
<organism evidence="14">
    <name type="scientific">Guillardia theta</name>
    <name type="common">Cryptophyte</name>
    <name type="synonym">Cryptomonas phi</name>
    <dbReference type="NCBI Taxonomy" id="55529"/>
    <lineage>
        <taxon>Eukaryota</taxon>
        <taxon>Cryptophyceae</taxon>
        <taxon>Pyrenomonadales</taxon>
        <taxon>Geminigeraceae</taxon>
        <taxon>Guillardia</taxon>
    </lineage>
</organism>